<name>T0BZN9_ALIAG</name>
<dbReference type="AlphaFoldDB" id="T0BZN9"/>
<keyword evidence="3" id="KW-0966">Cell projection</keyword>
<feature type="region of interest" description="Disordered" evidence="1">
    <location>
        <begin position="385"/>
        <end position="405"/>
    </location>
</feature>
<protein>
    <submittedName>
        <fullName evidence="3">Flagellar hook-length control protein FliK</fullName>
    </submittedName>
</protein>
<dbReference type="STRING" id="1356854.N007_07125"/>
<dbReference type="InterPro" id="IPR038610">
    <property type="entry name" value="FliK-like_C_sf"/>
</dbReference>
<reference evidence="4" key="1">
    <citation type="journal article" date="2022" name="G3 (Bethesda)">
        <title>Unveiling the complete genome sequence of Alicyclobacillus acidoterrestris DSM 3922T, a taint-producing strain.</title>
        <authorList>
            <person name="Leonardo I.C."/>
            <person name="Barreto Crespo M.T."/>
            <person name="Gaspar F.B."/>
        </authorList>
    </citation>
    <scope>NUCLEOTIDE SEQUENCE [LARGE SCALE GENOMIC DNA]</scope>
    <source>
        <strain evidence="4">DSM 3922</strain>
    </source>
</reference>
<feature type="compositionally biased region" description="Polar residues" evidence="1">
    <location>
        <begin position="249"/>
        <end position="260"/>
    </location>
</feature>
<accession>A0A9E7CY36</accession>
<proteinExistence type="predicted"/>
<dbReference type="OrthoDB" id="2112988at2"/>
<dbReference type="Proteomes" id="UP000829401">
    <property type="component" value="Chromosome"/>
</dbReference>
<dbReference type="Gene3D" id="3.30.750.140">
    <property type="match status" value="1"/>
</dbReference>
<evidence type="ECO:0000259" key="2">
    <source>
        <dbReference type="Pfam" id="PF02120"/>
    </source>
</evidence>
<organism evidence="3 4">
    <name type="scientific">Alicyclobacillus acidoterrestris (strain ATCC 49025 / DSM 3922 / CIP 106132 / NCIMB 13137 / GD3B)</name>
    <dbReference type="NCBI Taxonomy" id="1356854"/>
    <lineage>
        <taxon>Bacteria</taxon>
        <taxon>Bacillati</taxon>
        <taxon>Bacillota</taxon>
        <taxon>Bacilli</taxon>
        <taxon>Bacillales</taxon>
        <taxon>Alicyclobacillaceae</taxon>
        <taxon>Alicyclobacillus</taxon>
    </lineage>
</organism>
<keyword evidence="3" id="KW-0282">Flagellum</keyword>
<dbReference type="CDD" id="cd17470">
    <property type="entry name" value="T3SS_Flik_C"/>
    <property type="match status" value="1"/>
</dbReference>
<dbReference type="RefSeq" id="WP_021296462.1">
    <property type="nucleotide sequence ID" value="NZ_AURB01000129.1"/>
</dbReference>
<feature type="compositionally biased region" description="Low complexity" evidence="1">
    <location>
        <begin position="270"/>
        <end position="283"/>
    </location>
</feature>
<dbReference type="KEGG" id="aaco:K1I37_10095"/>
<feature type="region of interest" description="Disordered" evidence="1">
    <location>
        <begin position="202"/>
        <end position="283"/>
    </location>
</feature>
<feature type="compositionally biased region" description="Polar residues" evidence="1">
    <location>
        <begin position="1"/>
        <end position="13"/>
    </location>
</feature>
<keyword evidence="4" id="KW-1185">Reference proteome</keyword>
<feature type="compositionally biased region" description="Polar residues" evidence="1">
    <location>
        <begin position="202"/>
        <end position="225"/>
    </location>
</feature>
<evidence type="ECO:0000256" key="1">
    <source>
        <dbReference type="SAM" id="MobiDB-lite"/>
    </source>
</evidence>
<keyword evidence="3" id="KW-0969">Cilium</keyword>
<evidence type="ECO:0000313" key="4">
    <source>
        <dbReference type="Proteomes" id="UP000829401"/>
    </source>
</evidence>
<dbReference type="Pfam" id="PF02120">
    <property type="entry name" value="Flg_hook"/>
    <property type="match status" value="1"/>
</dbReference>
<evidence type="ECO:0000313" key="3">
    <source>
        <dbReference type="EMBL" id="UNO47107.1"/>
    </source>
</evidence>
<feature type="domain" description="Flagellar hook-length control protein-like C-terminal" evidence="2">
    <location>
        <begin position="308"/>
        <end position="387"/>
    </location>
</feature>
<feature type="region of interest" description="Disordered" evidence="1">
    <location>
        <begin position="1"/>
        <end position="23"/>
    </location>
</feature>
<dbReference type="EMBL" id="CP080467">
    <property type="protein sequence ID" value="UNO47107.1"/>
    <property type="molecule type" value="Genomic_DNA"/>
</dbReference>
<feature type="region of interest" description="Disordered" evidence="1">
    <location>
        <begin position="64"/>
        <end position="108"/>
    </location>
</feature>
<gene>
    <name evidence="3" type="ORF">K1I37_10095</name>
</gene>
<accession>T0BZN9</accession>
<sequence>MHVSAAKSSTTDPLSAGDAGKSGGTLEGAVFDDLLAAMLGTSGTLPNANLADAASTSNGGQIAGGVGSAKGKRGLTNPLMSTTGQPGMDKSSIGGRASGSNAPNGVALDDGKASTLLAPTARAGAKGDGRAGNTASVDAGASLGANASLGSNASSRSGGNGANTTLPLTFAAALVKQSPTSGVKSGQDLASAEWVAASANPAGSESIAPSTGQASSGLSATSSDPRVQAVLAQAKHAGHSKSDADSDGPSPSTGGVNDGSSAMAVGAMTSGGVSQASTSTASVSGGQTAQIDVRNPDAMAQFGHLISVKADAGDSKLQVQIVPQGMGQLDVTVTKAADGRLQVQVVASQASTFAWLNQQVPALQQNLQSQGLNVAEFQVAYDQGGGQFGSGQRGQQDSPGRKSSGAAAILSTAAVGDASFAPDAEHAGDISLSV</sequence>
<dbReference type="InterPro" id="IPR021136">
    <property type="entry name" value="Flagellar_hook_control-like_C"/>
</dbReference>